<name>A0A0K0FYY1_STRVS</name>
<evidence type="ECO:0000313" key="3">
    <source>
        <dbReference type="WBParaSite" id="SVE_1765800.2"/>
    </source>
</evidence>
<organism evidence="2 3">
    <name type="scientific">Strongyloides venezuelensis</name>
    <name type="common">Threadworm</name>
    <dbReference type="NCBI Taxonomy" id="75913"/>
    <lineage>
        <taxon>Eukaryota</taxon>
        <taxon>Metazoa</taxon>
        <taxon>Ecdysozoa</taxon>
        <taxon>Nematoda</taxon>
        <taxon>Chromadorea</taxon>
        <taxon>Rhabditida</taxon>
        <taxon>Tylenchina</taxon>
        <taxon>Panagrolaimomorpha</taxon>
        <taxon>Strongyloidoidea</taxon>
        <taxon>Strongyloididae</taxon>
        <taxon>Strongyloides</taxon>
    </lineage>
</organism>
<evidence type="ECO:0000256" key="1">
    <source>
        <dbReference type="SAM" id="MobiDB-lite"/>
    </source>
</evidence>
<reference evidence="2" key="1">
    <citation type="submission" date="2014-07" db="EMBL/GenBank/DDBJ databases">
        <authorList>
            <person name="Martin A.A"/>
            <person name="De Silva N."/>
        </authorList>
    </citation>
    <scope>NUCLEOTIDE SEQUENCE</scope>
</reference>
<accession>A0A0K0FYY1</accession>
<feature type="region of interest" description="Disordered" evidence="1">
    <location>
        <begin position="1"/>
        <end position="37"/>
    </location>
</feature>
<dbReference type="AlphaFoldDB" id="A0A0K0FYY1"/>
<dbReference type="WBParaSite" id="SVE_1765800.2">
    <property type="protein sequence ID" value="SVE_1765800.2"/>
    <property type="gene ID" value="SVE_1765800"/>
</dbReference>
<reference evidence="3" key="2">
    <citation type="submission" date="2015-08" db="UniProtKB">
        <authorList>
            <consortium name="WormBaseParasite"/>
        </authorList>
    </citation>
    <scope>IDENTIFICATION</scope>
</reference>
<feature type="compositionally biased region" description="Polar residues" evidence="1">
    <location>
        <begin position="1"/>
        <end position="22"/>
    </location>
</feature>
<protein>
    <submittedName>
        <fullName evidence="3">DNA endonuclease activator Ctp1 C-terminal domain-containing protein</fullName>
    </submittedName>
</protein>
<sequence length="347" mass="39637">MESRKSVNQPYLFQINGTNNQKSEIDSKNKFKNSPEKDIDKTSIPFLFSSEIPDNTSSSYSLKSDLQSRILKLKMKKKLEDKKLSTIHSKKDDRSDAIISKSQDLEIDDVNSDRSDHSTLFKEYTLREYLNIHTRIEKAEGENTKKTGLANKELIKDDGISANLNERGCDNLTTTCPKILTQLSLKYPPSSSISQISDTNTEKSLESLENKLLSSGFLTAYEEQATLPLKEYKKVDESKIKKAVRNKACRSTMQGYDCECCSGYYDALQLKTPEKLQRINEVSRHRGINSRCDKTPEGYWDKNFLKKSEQRKRGLLIESNSPIRIKKYNKKLKFSGEIEGAKQNPEG</sequence>
<evidence type="ECO:0000313" key="2">
    <source>
        <dbReference type="Proteomes" id="UP000035680"/>
    </source>
</evidence>
<dbReference type="Proteomes" id="UP000035680">
    <property type="component" value="Unassembled WGS sequence"/>
</dbReference>
<dbReference type="STRING" id="75913.A0A0K0FYY1"/>
<keyword evidence="2" id="KW-1185">Reference proteome</keyword>
<proteinExistence type="predicted"/>
<feature type="compositionally biased region" description="Basic and acidic residues" evidence="1">
    <location>
        <begin position="23"/>
        <end position="37"/>
    </location>
</feature>